<dbReference type="PANTHER" id="PTHR46211">
    <property type="entry name" value="GLYCEROPHOSPHORYL DIESTER PHOSPHODIESTERASE"/>
    <property type="match status" value="1"/>
</dbReference>
<dbReference type="PANTHER" id="PTHR46211:SF13">
    <property type="entry name" value="GLYCEROPHOSPHODIESTER PHOSPHODIESTERASE 1-RELATED"/>
    <property type="match status" value="1"/>
</dbReference>
<keyword evidence="2" id="KW-0378">Hydrolase</keyword>
<dbReference type="RefSeq" id="WP_277104468.1">
    <property type="nucleotide sequence ID" value="NZ_BAAAJS010000077.1"/>
</dbReference>
<evidence type="ECO:0000313" key="2">
    <source>
        <dbReference type="EMBL" id="MDR7354083.1"/>
    </source>
</evidence>
<dbReference type="Proteomes" id="UP001183619">
    <property type="component" value="Unassembled WGS sequence"/>
</dbReference>
<organism evidence="2 3">
    <name type="scientific">Corynebacterium felinum</name>
    <dbReference type="NCBI Taxonomy" id="131318"/>
    <lineage>
        <taxon>Bacteria</taxon>
        <taxon>Bacillati</taxon>
        <taxon>Actinomycetota</taxon>
        <taxon>Actinomycetes</taxon>
        <taxon>Mycobacteriales</taxon>
        <taxon>Corynebacteriaceae</taxon>
        <taxon>Corynebacterium</taxon>
    </lineage>
</organism>
<gene>
    <name evidence="2" type="ORF">J2S37_000621</name>
</gene>
<dbReference type="InterPro" id="IPR030395">
    <property type="entry name" value="GP_PDE_dom"/>
</dbReference>
<dbReference type="EMBL" id="JAVDYF010000001">
    <property type="protein sequence ID" value="MDR7354083.1"/>
    <property type="molecule type" value="Genomic_DNA"/>
</dbReference>
<reference evidence="2 3" key="1">
    <citation type="submission" date="2023-07" db="EMBL/GenBank/DDBJ databases">
        <title>Sequencing the genomes of 1000 actinobacteria strains.</title>
        <authorList>
            <person name="Klenk H.-P."/>
        </authorList>
    </citation>
    <scope>NUCLEOTIDE SEQUENCE [LARGE SCALE GENOMIC DNA]</scope>
    <source>
        <strain evidence="2 3">DSM 44508</strain>
    </source>
</reference>
<feature type="domain" description="GP-PDE" evidence="1">
    <location>
        <begin position="3"/>
        <end position="241"/>
    </location>
</feature>
<name>A0ABU2B642_9CORY</name>
<evidence type="ECO:0000259" key="1">
    <source>
        <dbReference type="PROSITE" id="PS51704"/>
    </source>
</evidence>
<dbReference type="Pfam" id="PF03009">
    <property type="entry name" value="GDPD"/>
    <property type="match status" value="1"/>
</dbReference>
<dbReference type="GO" id="GO:0008889">
    <property type="term" value="F:glycerophosphodiester phosphodiesterase activity"/>
    <property type="evidence" value="ECO:0007669"/>
    <property type="project" value="UniProtKB-EC"/>
</dbReference>
<accession>A0ABU2B642</accession>
<keyword evidence="3" id="KW-1185">Reference proteome</keyword>
<protein>
    <submittedName>
        <fullName evidence="2">Glycerophosphoryl diester phosphodiesterase</fullName>
        <ecNumber evidence="2">3.1.4.46</ecNumber>
    </submittedName>
</protein>
<dbReference type="InterPro" id="IPR017946">
    <property type="entry name" value="PLC-like_Pdiesterase_TIM-brl"/>
</dbReference>
<comment type="caution">
    <text evidence="2">The sequence shown here is derived from an EMBL/GenBank/DDBJ whole genome shotgun (WGS) entry which is preliminary data.</text>
</comment>
<dbReference type="PROSITE" id="PS51704">
    <property type="entry name" value="GP_PDE"/>
    <property type="match status" value="1"/>
</dbReference>
<dbReference type="Gene3D" id="3.20.20.190">
    <property type="entry name" value="Phosphatidylinositol (PI) phosphodiesterase"/>
    <property type="match status" value="1"/>
</dbReference>
<dbReference type="SUPFAM" id="SSF51695">
    <property type="entry name" value="PLC-like phosphodiesterases"/>
    <property type="match status" value="1"/>
</dbReference>
<evidence type="ECO:0000313" key="3">
    <source>
        <dbReference type="Proteomes" id="UP001183619"/>
    </source>
</evidence>
<dbReference type="EC" id="3.1.4.46" evidence="2"/>
<sequence>MESLIIAHRGFNGVYPEMTRLAYEKALELPGLHGVETDVRLSADGQVMCTHDANTLRTTGEKRWVSMTNAARLKSLNCAHGTRWASQSMLTLDELIELVFAHDDKHLYIEAKHPHRHGRMLEEQVCLRLRYHGLLDSERVHVISFSHAAIRRIGKLAPALETFYLRRNYEQFFDSARMGWSRPSGYGISIAHAKLHPERIDAPTAPTYMWTVNEEEDIYFALEQGVRVISTDFPDRALAIKAGFEA</sequence>
<proteinExistence type="predicted"/>